<evidence type="ECO:0000256" key="1">
    <source>
        <dbReference type="ARBA" id="ARBA00022977"/>
    </source>
</evidence>
<comment type="caution">
    <text evidence="2">Lacks conserved residue(s) required for the propagation of feature annotation.</text>
</comment>
<name>A0A370G6V1_GLULI</name>
<sequence length="337" mass="35335">MGPKKAPEPAGHAAMSPPASGAGLPSEFRFIRRHFRALAGEGALGLTDDAALVHPPEGRELVIAVDTMVESVHFLPDDPPDTVGRKLLRCNLSDLAAMDATPLGYLLSLTRPQSRDEDWFAAFAAGLHDDQARYGLTLLGGDTTATHGPLVLSLTILGHVRPGGALRRSGARDGDDVWVTGTIGDGALGLRVLRGELTDASGFLARRYRLPEPRLGLELGGIASAAMDVSDGLVQDLGHLARESGLGAWLDASCVPLSDAARQAGPAWLATCLTGGDDYELLLAVPPEREEALRHAAARGGVPVTRIGRFGRALQGVEVRDGAGGVLALDRTGWSHL</sequence>
<feature type="region of interest" description="Disordered" evidence="3">
    <location>
        <begin position="1"/>
        <end position="21"/>
    </location>
</feature>
<protein>
    <recommendedName>
        <fullName evidence="2">Thiamine-monophosphate kinase</fullName>
        <shortName evidence="2">TMP kinase</shortName>
        <shortName evidence="2">Thiamine-phosphate kinase</shortName>
        <ecNumber evidence="2">2.7.4.16</ecNumber>
    </recommendedName>
</protein>
<feature type="binding site" evidence="2">
    <location>
        <position position="142"/>
    </location>
    <ligand>
        <name>Mg(2+)</name>
        <dbReference type="ChEBI" id="CHEBI:18420"/>
        <label>1</label>
    </ligand>
</feature>
<evidence type="ECO:0000256" key="2">
    <source>
        <dbReference type="HAMAP-Rule" id="MF_02128"/>
    </source>
</evidence>
<proteinExistence type="inferred from homology"/>
<keyword evidence="2 6" id="KW-0418">Kinase</keyword>
<dbReference type="SUPFAM" id="SSF56042">
    <property type="entry name" value="PurM C-terminal domain-like"/>
    <property type="match status" value="1"/>
</dbReference>
<keyword evidence="2" id="KW-0479">Metal-binding</keyword>
<dbReference type="GO" id="GO:0009030">
    <property type="term" value="F:thiamine-phosphate kinase activity"/>
    <property type="evidence" value="ECO:0007669"/>
    <property type="project" value="UniProtKB-UniRule"/>
</dbReference>
<feature type="binding site" evidence="2">
    <location>
        <position position="49"/>
    </location>
    <ligand>
        <name>Mg(2+)</name>
        <dbReference type="ChEBI" id="CHEBI:18420"/>
        <label>4</label>
    </ligand>
</feature>
<dbReference type="InterPro" id="IPR010918">
    <property type="entry name" value="PurM-like_C_dom"/>
</dbReference>
<dbReference type="SUPFAM" id="SSF55326">
    <property type="entry name" value="PurM N-terminal domain-like"/>
    <property type="match status" value="1"/>
</dbReference>
<comment type="pathway">
    <text evidence="2">Cofactor biosynthesis; thiamine diphosphate biosynthesis; thiamine diphosphate from thiamine phosphate: step 1/1.</text>
</comment>
<keyword evidence="1 2" id="KW-0784">Thiamine biosynthesis</keyword>
<dbReference type="InterPro" id="IPR036921">
    <property type="entry name" value="PurM-like_N_sf"/>
</dbReference>
<dbReference type="GO" id="GO:0009228">
    <property type="term" value="P:thiamine biosynthetic process"/>
    <property type="evidence" value="ECO:0007669"/>
    <property type="project" value="UniProtKB-KW"/>
</dbReference>
<dbReference type="InterPro" id="IPR006283">
    <property type="entry name" value="ThiL-like"/>
</dbReference>
<comment type="catalytic activity">
    <reaction evidence="2">
        <text>thiamine phosphate + ATP = thiamine diphosphate + ADP</text>
        <dbReference type="Rhea" id="RHEA:15913"/>
        <dbReference type="ChEBI" id="CHEBI:30616"/>
        <dbReference type="ChEBI" id="CHEBI:37575"/>
        <dbReference type="ChEBI" id="CHEBI:58937"/>
        <dbReference type="ChEBI" id="CHEBI:456216"/>
        <dbReference type="EC" id="2.7.4.16"/>
    </reaction>
</comment>
<comment type="similarity">
    <text evidence="2">Belongs to the thiamine-monophosphate kinase family.</text>
</comment>
<evidence type="ECO:0000313" key="7">
    <source>
        <dbReference type="Proteomes" id="UP000254958"/>
    </source>
</evidence>
<feature type="binding site" evidence="2">
    <location>
        <position position="228"/>
    </location>
    <ligand>
        <name>Mg(2+)</name>
        <dbReference type="ChEBI" id="CHEBI:18420"/>
        <label>3</label>
    </ligand>
</feature>
<dbReference type="AlphaFoldDB" id="A0A370G6V1"/>
<dbReference type="UniPathway" id="UPA00060">
    <property type="reaction ID" value="UER00142"/>
</dbReference>
<comment type="caution">
    <text evidence="6">The sequence shown here is derived from an EMBL/GenBank/DDBJ whole genome shotgun (WGS) entry which is preliminary data.</text>
</comment>
<keyword evidence="7" id="KW-1185">Reference proteome</keyword>
<feature type="binding site" evidence="2">
    <location>
        <position position="94"/>
    </location>
    <ligand>
        <name>Mg(2+)</name>
        <dbReference type="ChEBI" id="CHEBI:18420"/>
        <label>4</label>
    </ligand>
</feature>
<dbReference type="Gene3D" id="3.90.650.10">
    <property type="entry name" value="PurM-like C-terminal domain"/>
    <property type="match status" value="1"/>
</dbReference>
<evidence type="ECO:0000259" key="4">
    <source>
        <dbReference type="Pfam" id="PF00586"/>
    </source>
</evidence>
<organism evidence="6 7">
    <name type="scientific">Gluconacetobacter liquefaciens</name>
    <name type="common">Acetobacter liquefaciens</name>
    <dbReference type="NCBI Taxonomy" id="89584"/>
    <lineage>
        <taxon>Bacteria</taxon>
        <taxon>Pseudomonadati</taxon>
        <taxon>Pseudomonadota</taxon>
        <taxon>Alphaproteobacteria</taxon>
        <taxon>Acetobacterales</taxon>
        <taxon>Acetobacteraceae</taxon>
        <taxon>Gluconacetobacter</taxon>
    </lineage>
</organism>
<feature type="domain" description="PurM-like N-terminal" evidence="4">
    <location>
        <begin position="48"/>
        <end position="160"/>
    </location>
</feature>
<feature type="binding site" evidence="2">
    <location>
        <position position="168"/>
    </location>
    <ligand>
        <name>ATP</name>
        <dbReference type="ChEBI" id="CHEBI:30616"/>
    </ligand>
</feature>
<dbReference type="Proteomes" id="UP000254958">
    <property type="component" value="Unassembled WGS sequence"/>
</dbReference>
<feature type="domain" description="PurM-like C-terminal" evidence="5">
    <location>
        <begin position="172"/>
        <end position="310"/>
    </location>
</feature>
<feature type="binding site" evidence="2">
    <location>
        <position position="66"/>
    </location>
    <ligand>
        <name>Mg(2+)</name>
        <dbReference type="ChEBI" id="CHEBI:18420"/>
        <label>2</label>
    </ligand>
</feature>
<feature type="binding site" evidence="2">
    <location>
        <position position="231"/>
    </location>
    <ligand>
        <name>Mg(2+)</name>
        <dbReference type="ChEBI" id="CHEBI:18420"/>
        <label>5</label>
    </ligand>
</feature>
<comment type="function">
    <text evidence="2">Catalyzes the ATP-dependent phosphorylation of thiamine-monophosphate (TMP) to form thiamine-pyrophosphate (TPP), the active form of vitamin B1.</text>
</comment>
<feature type="binding site" evidence="2">
    <location>
        <position position="49"/>
    </location>
    <ligand>
        <name>Mg(2+)</name>
        <dbReference type="ChEBI" id="CHEBI:18420"/>
        <label>3</label>
    </ligand>
</feature>
<keyword evidence="2" id="KW-0067">ATP-binding</keyword>
<comment type="miscellaneous">
    <text evidence="2">Reaction mechanism of ThiL seems to utilize a direct, inline transfer of the gamma-phosphate of ATP to TMP rather than a phosphorylated enzyme intermediate.</text>
</comment>
<evidence type="ECO:0000259" key="5">
    <source>
        <dbReference type="Pfam" id="PF02769"/>
    </source>
</evidence>
<evidence type="ECO:0000256" key="3">
    <source>
        <dbReference type="SAM" id="MobiDB-lite"/>
    </source>
</evidence>
<dbReference type="PANTHER" id="PTHR30270:SF0">
    <property type="entry name" value="THIAMINE-MONOPHOSPHATE KINASE"/>
    <property type="match status" value="1"/>
</dbReference>
<reference evidence="6 7" key="1">
    <citation type="submission" date="2018-07" db="EMBL/GenBank/DDBJ databases">
        <title>Genomic Encyclopedia of Type Strains, Phase IV (KMG-IV): sequencing the most valuable type-strain genomes for metagenomic binning, comparative biology and taxonomic classification.</title>
        <authorList>
            <person name="Goeker M."/>
        </authorList>
    </citation>
    <scope>NUCLEOTIDE SEQUENCE [LARGE SCALE GENOMIC DNA]</scope>
    <source>
        <strain evidence="6 7">DSM 5603</strain>
    </source>
</reference>
<dbReference type="GO" id="GO:0005524">
    <property type="term" value="F:ATP binding"/>
    <property type="evidence" value="ECO:0007669"/>
    <property type="project" value="UniProtKB-UniRule"/>
</dbReference>
<dbReference type="PIRSF" id="PIRSF005303">
    <property type="entry name" value="Thiam_monoph_kin"/>
    <property type="match status" value="1"/>
</dbReference>
<feature type="binding site" evidence="2">
    <location>
        <begin position="141"/>
        <end position="142"/>
    </location>
    <ligand>
        <name>ATP</name>
        <dbReference type="ChEBI" id="CHEBI:30616"/>
    </ligand>
</feature>
<feature type="binding site" evidence="2">
    <location>
        <position position="230"/>
    </location>
    <ligand>
        <name>ATP</name>
        <dbReference type="ChEBI" id="CHEBI:30616"/>
    </ligand>
</feature>
<dbReference type="EC" id="2.7.4.16" evidence="2"/>
<dbReference type="GO" id="GO:0000287">
    <property type="term" value="F:magnesium ion binding"/>
    <property type="evidence" value="ECO:0007669"/>
    <property type="project" value="UniProtKB-UniRule"/>
</dbReference>
<feature type="binding site" evidence="2">
    <location>
        <position position="66"/>
    </location>
    <ligand>
        <name>Mg(2+)</name>
        <dbReference type="ChEBI" id="CHEBI:18420"/>
        <label>1</label>
    </ligand>
</feature>
<dbReference type="EMBL" id="QQAW01000003">
    <property type="protein sequence ID" value="RDI38806.1"/>
    <property type="molecule type" value="Genomic_DNA"/>
</dbReference>
<feature type="binding site" evidence="2">
    <location>
        <position position="73"/>
    </location>
    <ligand>
        <name>substrate</name>
    </ligand>
</feature>
<keyword evidence="2" id="KW-0808">Transferase</keyword>
<keyword evidence="2" id="KW-0460">Magnesium</keyword>
<evidence type="ECO:0000313" key="6">
    <source>
        <dbReference type="EMBL" id="RDI38806.1"/>
    </source>
</evidence>
<feature type="binding site" evidence="2">
    <location>
        <position position="94"/>
    </location>
    <ligand>
        <name>Mg(2+)</name>
        <dbReference type="ChEBI" id="CHEBI:18420"/>
        <label>2</label>
    </ligand>
</feature>
<dbReference type="InterPro" id="IPR036676">
    <property type="entry name" value="PurM-like_C_sf"/>
</dbReference>
<dbReference type="HAMAP" id="MF_02128">
    <property type="entry name" value="TMP_kinase"/>
    <property type="match status" value="1"/>
</dbReference>
<gene>
    <name evidence="2" type="primary">thiL</name>
    <name evidence="6" type="ORF">C7453_103267</name>
</gene>
<dbReference type="InterPro" id="IPR016188">
    <property type="entry name" value="PurM-like_N"/>
</dbReference>
<feature type="binding site" evidence="2">
    <location>
        <position position="334"/>
    </location>
    <ligand>
        <name>substrate</name>
    </ligand>
</feature>
<feature type="binding site" evidence="2">
    <location>
        <position position="277"/>
    </location>
    <ligand>
        <name>substrate</name>
    </ligand>
</feature>
<accession>A0A370G6V1</accession>
<keyword evidence="2" id="KW-0547">Nucleotide-binding</keyword>
<dbReference type="Gene3D" id="3.30.1330.10">
    <property type="entry name" value="PurM-like, N-terminal domain"/>
    <property type="match status" value="1"/>
</dbReference>
<dbReference type="Pfam" id="PF00586">
    <property type="entry name" value="AIRS"/>
    <property type="match status" value="1"/>
</dbReference>
<dbReference type="Pfam" id="PF02769">
    <property type="entry name" value="AIRS_C"/>
    <property type="match status" value="1"/>
</dbReference>
<dbReference type="NCBIfam" id="TIGR01379">
    <property type="entry name" value="thiL"/>
    <property type="match status" value="1"/>
</dbReference>
<feature type="binding site" evidence="2">
    <location>
        <position position="94"/>
    </location>
    <ligand>
        <name>Mg(2+)</name>
        <dbReference type="ChEBI" id="CHEBI:18420"/>
        <label>3</label>
    </ligand>
</feature>
<dbReference type="GO" id="GO:0009229">
    <property type="term" value="P:thiamine diphosphate biosynthetic process"/>
    <property type="evidence" value="ECO:0007669"/>
    <property type="project" value="UniProtKB-UniRule"/>
</dbReference>
<dbReference type="CDD" id="cd02194">
    <property type="entry name" value="ThiL"/>
    <property type="match status" value="1"/>
</dbReference>
<dbReference type="PANTHER" id="PTHR30270">
    <property type="entry name" value="THIAMINE-MONOPHOSPHATE KINASE"/>
    <property type="match status" value="1"/>
</dbReference>